<dbReference type="AlphaFoldDB" id="A0A829M077"/>
<comment type="caution">
    <text evidence="2">The sequence shown here is derived from an EMBL/GenBank/DDBJ whole genome shotgun (WGS) entry which is preliminary data.</text>
</comment>
<evidence type="ECO:0000313" key="2">
    <source>
        <dbReference type="EMBL" id="ESV61559.1"/>
    </source>
</evidence>
<gene>
    <name evidence="2" type="ORF">L833_3954</name>
</gene>
<feature type="compositionally biased region" description="Polar residues" evidence="1">
    <location>
        <begin position="81"/>
        <end position="90"/>
    </location>
</feature>
<dbReference type="EMBL" id="AYTF01000002">
    <property type="protein sequence ID" value="ESV61559.1"/>
    <property type="molecule type" value="Genomic_DNA"/>
</dbReference>
<organism evidence="2 3">
    <name type="scientific">Mycobacteroides abscessus MAB_091912_2446</name>
    <dbReference type="NCBI Taxonomy" id="1335414"/>
    <lineage>
        <taxon>Bacteria</taxon>
        <taxon>Bacillati</taxon>
        <taxon>Actinomycetota</taxon>
        <taxon>Actinomycetes</taxon>
        <taxon>Mycobacteriales</taxon>
        <taxon>Mycobacteriaceae</taxon>
        <taxon>Mycobacteroides</taxon>
        <taxon>Mycobacteroides abscessus</taxon>
    </lineage>
</organism>
<evidence type="ECO:0000313" key="3">
    <source>
        <dbReference type="Proteomes" id="UP000018502"/>
    </source>
</evidence>
<sequence>MSGLFGLLVPGLLMLASLGLGKLEAGLMRHTLQPSEVADFLDQASPSDMNRLARDGMPSAIEGLHRRQLQRIEPSLEAVYQATTNSYNHPTSRTGTSTARSRGNGPSLREEGISSMRSRHSVVDSLRAGGAAV</sequence>
<reference evidence="2 3" key="1">
    <citation type="journal article" date="2014" name="Emerg. Infect. Dis.">
        <title>High-level Relatedness among Mycobacterium abscessus subsp. massiliense Strains from Widely Separated Outbreaks.</title>
        <authorList>
            <person name="Tettelin H."/>
            <person name="Davidson R.M."/>
            <person name="Agrawal S."/>
            <person name="Aitken M.L."/>
            <person name="Shallom S."/>
            <person name="Hasan N.A."/>
            <person name="Strong M."/>
            <person name="Nogueira de Moura V.C."/>
            <person name="De Groote M.A."/>
            <person name="Duarte R.S."/>
            <person name="Hine E."/>
            <person name="Parankush S."/>
            <person name="Su Q."/>
            <person name="Daugherty S.C."/>
            <person name="Fraser C.M."/>
            <person name="Brown-Elliott B.A."/>
            <person name="Wallace R.J.Jr."/>
            <person name="Holland S.M."/>
            <person name="Sampaio E.P."/>
            <person name="Olivier K.N."/>
            <person name="Jackson M."/>
            <person name="Zelazny A.M."/>
        </authorList>
    </citation>
    <scope>NUCLEOTIDE SEQUENCE [LARGE SCALE GENOMIC DNA]</scope>
    <source>
        <strain evidence="2 3">MAB_091912_2446</strain>
    </source>
</reference>
<dbReference type="Proteomes" id="UP000018502">
    <property type="component" value="Unassembled WGS sequence"/>
</dbReference>
<proteinExistence type="predicted"/>
<accession>A0A829M077</accession>
<protein>
    <submittedName>
        <fullName evidence="2">Uncharacterized protein</fullName>
    </submittedName>
</protein>
<evidence type="ECO:0000256" key="1">
    <source>
        <dbReference type="SAM" id="MobiDB-lite"/>
    </source>
</evidence>
<name>A0A829M077_9MYCO</name>
<feature type="region of interest" description="Disordered" evidence="1">
    <location>
        <begin position="80"/>
        <end position="133"/>
    </location>
</feature>
<feature type="compositionally biased region" description="Low complexity" evidence="1">
    <location>
        <begin position="91"/>
        <end position="105"/>
    </location>
</feature>